<protein>
    <submittedName>
        <fullName evidence="2">Uncharacterized protein</fullName>
    </submittedName>
</protein>
<feature type="transmembrane region" description="Helical" evidence="1">
    <location>
        <begin position="6"/>
        <end position="26"/>
    </location>
</feature>
<dbReference type="AlphaFoldDB" id="A0A4Z1BTT6"/>
<dbReference type="OrthoDB" id="6371116at2"/>
<dbReference type="RefSeq" id="WP_135801929.1">
    <property type="nucleotide sequence ID" value="NZ_SRPF01000001.1"/>
</dbReference>
<reference evidence="2 3" key="1">
    <citation type="submission" date="2019-04" db="EMBL/GenBank/DDBJ databases">
        <authorList>
            <person name="Park S."/>
            <person name="Yoon J.-H."/>
        </authorList>
    </citation>
    <scope>NUCLEOTIDE SEQUENCE [LARGE SCALE GENOMIC DNA]</scope>
    <source>
        <strain evidence="2 3">HJM-18</strain>
    </source>
</reference>
<dbReference type="EMBL" id="SRPF01000001">
    <property type="protein sequence ID" value="TGN41545.1"/>
    <property type="molecule type" value="Genomic_DNA"/>
</dbReference>
<dbReference type="Proteomes" id="UP000298325">
    <property type="component" value="Unassembled WGS sequence"/>
</dbReference>
<evidence type="ECO:0000313" key="3">
    <source>
        <dbReference type="Proteomes" id="UP000298325"/>
    </source>
</evidence>
<sequence length="114" mass="13004">MMDADTNFAYGLFWVFYAVAFVVFFYSVSRLFRLIPVYGIRTLLQAALVVIVLTPVESSEVADWWMPAWLHGGYESILGNPDEAGRALLNLGIAAIIMLLVWVLDMVRYRLVKR</sequence>
<evidence type="ECO:0000256" key="1">
    <source>
        <dbReference type="SAM" id="Phobius"/>
    </source>
</evidence>
<comment type="caution">
    <text evidence="2">The sequence shown here is derived from an EMBL/GenBank/DDBJ whole genome shotgun (WGS) entry which is preliminary data.</text>
</comment>
<keyword evidence="3" id="KW-1185">Reference proteome</keyword>
<gene>
    <name evidence="2" type="ORF">E5Q11_03150</name>
</gene>
<accession>A0A4Z1BTT6</accession>
<keyword evidence="1" id="KW-1133">Transmembrane helix</keyword>
<keyword evidence="1" id="KW-0472">Membrane</keyword>
<name>A0A4Z1BTT6_9GAMM</name>
<proteinExistence type="predicted"/>
<organism evidence="2 3">
    <name type="scientific">Marinobacter confluentis</name>
    <dbReference type="NCBI Taxonomy" id="1697557"/>
    <lineage>
        <taxon>Bacteria</taxon>
        <taxon>Pseudomonadati</taxon>
        <taxon>Pseudomonadota</taxon>
        <taxon>Gammaproteobacteria</taxon>
        <taxon>Pseudomonadales</taxon>
        <taxon>Marinobacteraceae</taxon>
        <taxon>Marinobacter</taxon>
    </lineage>
</organism>
<feature type="transmembrane region" description="Helical" evidence="1">
    <location>
        <begin position="38"/>
        <end position="56"/>
    </location>
</feature>
<feature type="transmembrane region" description="Helical" evidence="1">
    <location>
        <begin position="87"/>
        <end position="107"/>
    </location>
</feature>
<keyword evidence="1" id="KW-0812">Transmembrane</keyword>
<evidence type="ECO:0000313" key="2">
    <source>
        <dbReference type="EMBL" id="TGN41545.1"/>
    </source>
</evidence>